<accession>A0A4C1TZJ6</accession>
<protein>
    <submittedName>
        <fullName evidence="2">Uncharacterized protein</fullName>
    </submittedName>
</protein>
<feature type="compositionally biased region" description="Polar residues" evidence="1">
    <location>
        <begin position="20"/>
        <end position="34"/>
    </location>
</feature>
<dbReference type="AlphaFoldDB" id="A0A4C1TZJ6"/>
<dbReference type="EMBL" id="BGZK01000109">
    <property type="protein sequence ID" value="GBP19511.1"/>
    <property type="molecule type" value="Genomic_DNA"/>
</dbReference>
<gene>
    <name evidence="2" type="ORF">EVAR_102059_1</name>
</gene>
<evidence type="ECO:0000313" key="3">
    <source>
        <dbReference type="Proteomes" id="UP000299102"/>
    </source>
</evidence>
<proteinExistence type="predicted"/>
<sequence>MRKAGKVVGKKRGRPASLLGTPTSSRANSTSRVNSPVMVKNFDTPKRRNATRTSLPDSPVPNKMARKTPARHQDLPLDSVRSDNVDHFRMDEINSTNLSKLFEIPFVYEMWEM</sequence>
<dbReference type="OrthoDB" id="6921998at2759"/>
<feature type="region of interest" description="Disordered" evidence="1">
    <location>
        <begin position="1"/>
        <end position="79"/>
    </location>
</feature>
<name>A0A4C1TZJ6_EUMVA</name>
<organism evidence="2 3">
    <name type="scientific">Eumeta variegata</name>
    <name type="common">Bagworm moth</name>
    <name type="synonym">Eumeta japonica</name>
    <dbReference type="NCBI Taxonomy" id="151549"/>
    <lineage>
        <taxon>Eukaryota</taxon>
        <taxon>Metazoa</taxon>
        <taxon>Ecdysozoa</taxon>
        <taxon>Arthropoda</taxon>
        <taxon>Hexapoda</taxon>
        <taxon>Insecta</taxon>
        <taxon>Pterygota</taxon>
        <taxon>Neoptera</taxon>
        <taxon>Endopterygota</taxon>
        <taxon>Lepidoptera</taxon>
        <taxon>Glossata</taxon>
        <taxon>Ditrysia</taxon>
        <taxon>Tineoidea</taxon>
        <taxon>Psychidae</taxon>
        <taxon>Oiketicinae</taxon>
        <taxon>Eumeta</taxon>
    </lineage>
</organism>
<comment type="caution">
    <text evidence="2">The sequence shown here is derived from an EMBL/GenBank/DDBJ whole genome shotgun (WGS) entry which is preliminary data.</text>
</comment>
<feature type="compositionally biased region" description="Basic residues" evidence="1">
    <location>
        <begin position="1"/>
        <end position="14"/>
    </location>
</feature>
<evidence type="ECO:0000256" key="1">
    <source>
        <dbReference type="SAM" id="MobiDB-lite"/>
    </source>
</evidence>
<evidence type="ECO:0000313" key="2">
    <source>
        <dbReference type="EMBL" id="GBP19511.1"/>
    </source>
</evidence>
<dbReference type="Proteomes" id="UP000299102">
    <property type="component" value="Unassembled WGS sequence"/>
</dbReference>
<reference evidence="2 3" key="1">
    <citation type="journal article" date="2019" name="Commun. Biol.">
        <title>The bagworm genome reveals a unique fibroin gene that provides high tensile strength.</title>
        <authorList>
            <person name="Kono N."/>
            <person name="Nakamura H."/>
            <person name="Ohtoshi R."/>
            <person name="Tomita M."/>
            <person name="Numata K."/>
            <person name="Arakawa K."/>
        </authorList>
    </citation>
    <scope>NUCLEOTIDE SEQUENCE [LARGE SCALE GENOMIC DNA]</scope>
</reference>
<keyword evidence="3" id="KW-1185">Reference proteome</keyword>